<dbReference type="PANTHER" id="PTHR37826:SF2">
    <property type="entry name" value="ZINC-RIBBON DOMAIN-CONTAINING PROTEIN"/>
    <property type="match status" value="1"/>
</dbReference>
<reference evidence="3" key="1">
    <citation type="submission" date="2011-12" db="EMBL/GenBank/DDBJ databases">
        <title>Complete sequence of Clostridium clariflavum DSM 19732.</title>
        <authorList>
            <consortium name="US DOE Joint Genome Institute"/>
            <person name="Lucas S."/>
            <person name="Han J."/>
            <person name="Lapidus A."/>
            <person name="Cheng J.-F."/>
            <person name="Goodwin L."/>
            <person name="Pitluck S."/>
            <person name="Peters L."/>
            <person name="Teshima H."/>
            <person name="Detter J.C."/>
            <person name="Han C."/>
            <person name="Tapia R."/>
            <person name="Land M."/>
            <person name="Hauser L."/>
            <person name="Kyrpides N."/>
            <person name="Ivanova N."/>
            <person name="Pagani I."/>
            <person name="Kitzmiller T."/>
            <person name="Lynd L."/>
            <person name="Izquierdo J."/>
            <person name="Woyke T."/>
        </authorList>
    </citation>
    <scope>NUCLEOTIDE SEQUENCE [LARGE SCALE GENOMIC DNA]</scope>
    <source>
        <strain evidence="3">DSM 19732 / NBRC 101661 / EBR45</strain>
    </source>
</reference>
<dbReference type="InterPro" id="IPR036013">
    <property type="entry name" value="Band_7/SPFH_dom_sf"/>
</dbReference>
<dbReference type="SUPFAM" id="SSF117892">
    <property type="entry name" value="Band 7/SPFH domain"/>
    <property type="match status" value="1"/>
</dbReference>
<feature type="domain" description="SPFH" evidence="1">
    <location>
        <begin position="62"/>
        <end position="283"/>
    </location>
</feature>
<reference evidence="2 3" key="2">
    <citation type="journal article" date="2012" name="Stand. Genomic Sci.">
        <title>Complete Genome Sequence of Clostridium clariflavum DSM 19732.</title>
        <authorList>
            <person name="Izquierdo J.A."/>
            <person name="Goodwin L."/>
            <person name="Davenport K.W."/>
            <person name="Teshima H."/>
            <person name="Bruce D."/>
            <person name="Detter C."/>
            <person name="Tapia R."/>
            <person name="Han S."/>
            <person name="Land M."/>
            <person name="Hauser L."/>
            <person name="Jeffries C.D."/>
            <person name="Han J."/>
            <person name="Pitluck S."/>
            <person name="Nolan M."/>
            <person name="Chen A."/>
            <person name="Huntemann M."/>
            <person name="Mavromatis K."/>
            <person name="Mikhailova N."/>
            <person name="Liolios K."/>
            <person name="Woyke T."/>
            <person name="Lynd L.R."/>
        </authorList>
    </citation>
    <scope>NUCLEOTIDE SEQUENCE [LARGE SCALE GENOMIC DNA]</scope>
    <source>
        <strain evidence="3">DSM 19732 / NBRC 101661 / EBR45</strain>
    </source>
</reference>
<name>G8LT60_ACECE</name>
<dbReference type="AlphaFoldDB" id="G8LT60"/>
<keyword evidence="3" id="KW-1185">Reference proteome</keyword>
<dbReference type="Proteomes" id="UP000005435">
    <property type="component" value="Chromosome"/>
</dbReference>
<gene>
    <name evidence="2" type="ordered locus">Clocl_0552</name>
</gene>
<dbReference type="HOGENOM" id="CLU_042784_0_0_9"/>
<dbReference type="PANTHER" id="PTHR37826">
    <property type="entry name" value="FLOTILLIN BAND_7_5 DOMAIN PROTEIN"/>
    <property type="match status" value="1"/>
</dbReference>
<organism evidence="2 3">
    <name type="scientific">Acetivibrio clariflavus (strain DSM 19732 / NBRC 101661 / EBR45)</name>
    <name type="common">Clostridium clariflavum</name>
    <dbReference type="NCBI Taxonomy" id="720554"/>
    <lineage>
        <taxon>Bacteria</taxon>
        <taxon>Bacillati</taxon>
        <taxon>Bacillota</taxon>
        <taxon>Clostridia</taxon>
        <taxon>Eubacteriales</taxon>
        <taxon>Oscillospiraceae</taxon>
        <taxon>Acetivibrio</taxon>
    </lineage>
</organism>
<dbReference type="InterPro" id="IPR033880">
    <property type="entry name" value="SPFH_YdjI"/>
</dbReference>
<proteinExistence type="predicted"/>
<dbReference type="eggNOG" id="COG4260">
    <property type="taxonomic scope" value="Bacteria"/>
</dbReference>
<dbReference type="RefSeq" id="WP_014253895.1">
    <property type="nucleotide sequence ID" value="NC_016627.1"/>
</dbReference>
<dbReference type="STRING" id="720554.Clocl_0552"/>
<dbReference type="OrthoDB" id="9764015at2"/>
<dbReference type="KEGG" id="ccl:Clocl_0552"/>
<dbReference type="EMBL" id="CP003065">
    <property type="protein sequence ID" value="AEV67264.1"/>
    <property type="molecule type" value="Genomic_DNA"/>
</dbReference>
<sequence length="435" mass="47182" precursor="true">MGLIKQAFAATKEQFSELLRAGAGSLGSVLADKFKVVIECPNMGDNILMMKKSSQTGRIPKDSAIVVQPSQMAVIVDSGRVVDATAEQGVYIFDQSSTPCFLQGDFEGAIKTLWERFKFAGATPNTQQVYYFNIKEIMDNGFGTATPIPYRDWEHPLVNPRVPGGLMPMNVNIKCYGKYTFKIVDPAVFMMEVCGTANIYEKEELVDQMRSEINAAFKSVVNRLGSDDYKVYATQLSSQDQLIREIMEKEVLDEPIRRRGIKIVSFAIESMQFDEASKAKIDQYEIGSDALTQQGMMASSYAKAMENAAGNAKGAANGFIGLGMMNMASGGVFGNVPQNLNKQVAQQQQGGNASSFEASGTVCNNCGKPVNGKFCSNCGTPVSQKKICPVCKNEASGRFCSNCGASLEAPAKKFCSDCGTEVPQKFCPNCGKPVE</sequence>
<protein>
    <submittedName>
        <fullName evidence="2">Putative virion core protein (Lumpy skin disease virus)</fullName>
    </submittedName>
</protein>
<evidence type="ECO:0000259" key="1">
    <source>
        <dbReference type="Pfam" id="PF13421"/>
    </source>
</evidence>
<evidence type="ECO:0000313" key="2">
    <source>
        <dbReference type="EMBL" id="AEV67264.1"/>
    </source>
</evidence>
<dbReference type="Pfam" id="PF13421">
    <property type="entry name" value="Band_7_1"/>
    <property type="match status" value="1"/>
</dbReference>
<evidence type="ECO:0000313" key="3">
    <source>
        <dbReference type="Proteomes" id="UP000005435"/>
    </source>
</evidence>
<dbReference type="CDD" id="cd03408">
    <property type="entry name" value="SPFH_like_u1"/>
    <property type="match status" value="1"/>
</dbReference>
<accession>G8LT60</accession>